<reference evidence="1 2" key="1">
    <citation type="journal article" date="2022" name="Hortic Res">
        <title>A haplotype resolved chromosomal level avocado genome allows analysis of novel avocado genes.</title>
        <authorList>
            <person name="Nath O."/>
            <person name="Fletcher S.J."/>
            <person name="Hayward A."/>
            <person name="Shaw L.M."/>
            <person name="Masouleh A.K."/>
            <person name="Furtado A."/>
            <person name="Henry R.J."/>
            <person name="Mitter N."/>
        </authorList>
    </citation>
    <scope>NUCLEOTIDE SEQUENCE [LARGE SCALE GENOMIC DNA]</scope>
    <source>
        <strain evidence="2">cv. Hass</strain>
    </source>
</reference>
<sequence>MVFADDGSIRSSSGSRLSYSKSRIKLGSINGSDNPGPMQPSFWDRCVPSRKRTSQKRLGPSLIQKLARDLSDILQKQEQSGLSNSLEEVLIYPKGKDSANFFETSLGSVLIKRPPPSAEGKSEGSSFRMENNNSCSNDAYVESQRSKLSSSAEVKYEEVRKAGEGGETMGDPKKDRAL</sequence>
<protein>
    <submittedName>
        <fullName evidence="1">Uncharacterized protein</fullName>
    </submittedName>
</protein>
<gene>
    <name evidence="1" type="ORF">MRB53_022096</name>
</gene>
<dbReference type="EMBL" id="CM056815">
    <property type="protein sequence ID" value="KAJ8628773.1"/>
    <property type="molecule type" value="Genomic_DNA"/>
</dbReference>
<evidence type="ECO:0000313" key="2">
    <source>
        <dbReference type="Proteomes" id="UP001234297"/>
    </source>
</evidence>
<evidence type="ECO:0000313" key="1">
    <source>
        <dbReference type="EMBL" id="KAJ8628773.1"/>
    </source>
</evidence>
<name>A0ACC2L5Y9_PERAE</name>
<proteinExistence type="predicted"/>
<keyword evidence="2" id="KW-1185">Reference proteome</keyword>
<organism evidence="1 2">
    <name type="scientific">Persea americana</name>
    <name type="common">Avocado</name>
    <dbReference type="NCBI Taxonomy" id="3435"/>
    <lineage>
        <taxon>Eukaryota</taxon>
        <taxon>Viridiplantae</taxon>
        <taxon>Streptophyta</taxon>
        <taxon>Embryophyta</taxon>
        <taxon>Tracheophyta</taxon>
        <taxon>Spermatophyta</taxon>
        <taxon>Magnoliopsida</taxon>
        <taxon>Magnoliidae</taxon>
        <taxon>Laurales</taxon>
        <taxon>Lauraceae</taxon>
        <taxon>Persea</taxon>
    </lineage>
</organism>
<comment type="caution">
    <text evidence="1">The sequence shown here is derived from an EMBL/GenBank/DDBJ whole genome shotgun (WGS) entry which is preliminary data.</text>
</comment>
<accession>A0ACC2L5Y9</accession>
<dbReference type="Proteomes" id="UP001234297">
    <property type="component" value="Chromosome 7"/>
</dbReference>